<proteinExistence type="predicted"/>
<evidence type="ECO:0000259" key="1">
    <source>
        <dbReference type="Pfam" id="PF00534"/>
    </source>
</evidence>
<comment type="caution">
    <text evidence="2">The sequence shown here is derived from an EMBL/GenBank/DDBJ whole genome shotgun (WGS) entry which is preliminary data.</text>
</comment>
<evidence type="ECO:0000313" key="3">
    <source>
        <dbReference type="Proteomes" id="UP001519307"/>
    </source>
</evidence>
<dbReference type="PANTHER" id="PTHR12526:SF630">
    <property type="entry name" value="GLYCOSYLTRANSFERASE"/>
    <property type="match status" value="1"/>
</dbReference>
<protein>
    <submittedName>
        <fullName evidence="2">Glycosyltransferase involved in cell wall biosynthesis</fullName>
    </submittedName>
</protein>
<dbReference type="SUPFAM" id="SSF53756">
    <property type="entry name" value="UDP-Glycosyltransferase/glycogen phosphorylase"/>
    <property type="match status" value="1"/>
</dbReference>
<keyword evidence="3" id="KW-1185">Reference proteome</keyword>
<sequence>MKVCMITGTFPPIKCGVGDYSNILCNYLSQVEEINLSVITTKGIDKNNKYKIYDIVKNWDNSELKKIINKINDINPDIVHIQYPTLAYKKNIMINMLPYFLHKKYKIITTIHEYSDNSTLGKLRIWPNIFLSDAIIVVDKHYISDIKKVKFLRKRDFYYVNIGSNIPKSNIDKKDRDVIRNEILKNNCNRILGYFGFINRTKGIESILYAINNLKEQNKLKTMFLIIGELKKDDEYHNSIINLINKLDLNDYIYITGYLKSQDVGKYINASDFMVLPFVNGLSSKNGSFLASIQEGKHIVTTMRNGRKVFNGLNITYLNSYDDIQTLKNIIELNQQEGIKNYKVNSDFKFSWENIVEKHMEIYRNIIKNKRKLL</sequence>
<gene>
    <name evidence="2" type="ORF">J2Z42_000879</name>
</gene>
<reference evidence="2 3" key="1">
    <citation type="submission" date="2021-03" db="EMBL/GenBank/DDBJ databases">
        <title>Genomic Encyclopedia of Type Strains, Phase IV (KMG-IV): sequencing the most valuable type-strain genomes for metagenomic binning, comparative biology and taxonomic classification.</title>
        <authorList>
            <person name="Goeker M."/>
        </authorList>
    </citation>
    <scope>NUCLEOTIDE SEQUENCE [LARGE SCALE GENOMIC DNA]</scope>
    <source>
        <strain evidence="2 3">DSM 28783</strain>
    </source>
</reference>
<organism evidence="2 3">
    <name type="scientific">Clostridium algifaecis</name>
    <dbReference type="NCBI Taxonomy" id="1472040"/>
    <lineage>
        <taxon>Bacteria</taxon>
        <taxon>Bacillati</taxon>
        <taxon>Bacillota</taxon>
        <taxon>Clostridia</taxon>
        <taxon>Eubacteriales</taxon>
        <taxon>Clostridiaceae</taxon>
        <taxon>Clostridium</taxon>
    </lineage>
</organism>
<dbReference type="Pfam" id="PF00534">
    <property type="entry name" value="Glycos_transf_1"/>
    <property type="match status" value="1"/>
</dbReference>
<accession>A0ABS4KTP5</accession>
<dbReference type="EMBL" id="JAGGLM010000003">
    <property type="protein sequence ID" value="MBP2032214.1"/>
    <property type="molecule type" value="Genomic_DNA"/>
</dbReference>
<dbReference type="InterPro" id="IPR001296">
    <property type="entry name" value="Glyco_trans_1"/>
</dbReference>
<dbReference type="Gene3D" id="3.40.50.2000">
    <property type="entry name" value="Glycogen Phosphorylase B"/>
    <property type="match status" value="2"/>
</dbReference>
<name>A0ABS4KTP5_9CLOT</name>
<dbReference type="PANTHER" id="PTHR12526">
    <property type="entry name" value="GLYCOSYLTRANSFERASE"/>
    <property type="match status" value="1"/>
</dbReference>
<dbReference type="Proteomes" id="UP001519307">
    <property type="component" value="Unassembled WGS sequence"/>
</dbReference>
<feature type="domain" description="Glycosyl transferase family 1" evidence="1">
    <location>
        <begin position="175"/>
        <end position="277"/>
    </location>
</feature>
<evidence type="ECO:0000313" key="2">
    <source>
        <dbReference type="EMBL" id="MBP2032214.1"/>
    </source>
</evidence>
<dbReference type="RefSeq" id="WP_209701157.1">
    <property type="nucleotide sequence ID" value="NZ_JAGGLM010000003.1"/>
</dbReference>